<keyword evidence="1" id="KW-0732">Signal</keyword>
<protein>
    <recommendedName>
        <fullName evidence="4">DUF2141 domain-containing protein</fullName>
    </recommendedName>
</protein>
<evidence type="ECO:0008006" key="4">
    <source>
        <dbReference type="Google" id="ProtNLM"/>
    </source>
</evidence>
<dbReference type="EMBL" id="BSOY01000070">
    <property type="protein sequence ID" value="GLS02451.1"/>
    <property type="molecule type" value="Genomic_DNA"/>
</dbReference>
<dbReference type="Proteomes" id="UP001156921">
    <property type="component" value="Unassembled WGS sequence"/>
</dbReference>
<feature type="signal peptide" evidence="1">
    <location>
        <begin position="1"/>
        <end position="21"/>
    </location>
</feature>
<dbReference type="Pfam" id="PF09912">
    <property type="entry name" value="DUF2141"/>
    <property type="match status" value="1"/>
</dbReference>
<accession>A0ABQ6BKL3</accession>
<proteinExistence type="predicted"/>
<evidence type="ECO:0000256" key="1">
    <source>
        <dbReference type="SAM" id="SignalP"/>
    </source>
</evidence>
<sequence>MIRLAAAAAAALLLSAAPALAQSADSRVVLTFETGARTGMVMVALYDSARAFNGEGPDAEANRAVARTAIPASGRVVATFENLPAGDYAVKAFHDVNGDGEMNTNPFGMPTEPYAFSNNAVGNMGPARWDRAHFAVSGETAQTISIR</sequence>
<evidence type="ECO:0000313" key="2">
    <source>
        <dbReference type="EMBL" id="GLS02451.1"/>
    </source>
</evidence>
<evidence type="ECO:0000313" key="3">
    <source>
        <dbReference type="Proteomes" id="UP001156921"/>
    </source>
</evidence>
<dbReference type="InterPro" id="IPR018673">
    <property type="entry name" value="DUF2141"/>
</dbReference>
<comment type="caution">
    <text evidence="2">The sequence shown here is derived from an EMBL/GenBank/DDBJ whole genome shotgun (WGS) entry which is preliminary data.</text>
</comment>
<feature type="chain" id="PRO_5046108407" description="DUF2141 domain-containing protein" evidence="1">
    <location>
        <begin position="22"/>
        <end position="147"/>
    </location>
</feature>
<reference evidence="3" key="1">
    <citation type="journal article" date="2019" name="Int. J. Syst. Evol. Microbiol.">
        <title>The Global Catalogue of Microorganisms (GCM) 10K type strain sequencing project: providing services to taxonomists for standard genome sequencing and annotation.</title>
        <authorList>
            <consortium name="The Broad Institute Genomics Platform"/>
            <consortium name="The Broad Institute Genome Sequencing Center for Infectious Disease"/>
            <person name="Wu L."/>
            <person name="Ma J."/>
        </authorList>
    </citation>
    <scope>NUCLEOTIDE SEQUENCE [LARGE SCALE GENOMIC DNA]</scope>
    <source>
        <strain evidence="3">NBRC 110107</strain>
    </source>
</reference>
<dbReference type="RefSeq" id="WP_284223327.1">
    <property type="nucleotide sequence ID" value="NZ_BSOY01000070.1"/>
</dbReference>
<organism evidence="2 3">
    <name type="scientific">Brevundimonas denitrificans</name>
    <dbReference type="NCBI Taxonomy" id="1443434"/>
    <lineage>
        <taxon>Bacteria</taxon>
        <taxon>Pseudomonadati</taxon>
        <taxon>Pseudomonadota</taxon>
        <taxon>Alphaproteobacteria</taxon>
        <taxon>Caulobacterales</taxon>
        <taxon>Caulobacteraceae</taxon>
        <taxon>Brevundimonas</taxon>
    </lineage>
</organism>
<gene>
    <name evidence="2" type="ORF">GCM10007859_24750</name>
</gene>
<name>A0ABQ6BKL3_9CAUL</name>
<keyword evidence="3" id="KW-1185">Reference proteome</keyword>